<evidence type="ECO:0000313" key="3">
    <source>
        <dbReference type="EMBL" id="MDT2983078.1"/>
    </source>
</evidence>
<accession>A0ABD5FLV7</accession>
<evidence type="ECO:0008006" key="7">
    <source>
        <dbReference type="Google" id="ProtNLM"/>
    </source>
</evidence>
<dbReference type="EMBL" id="CP046123">
    <property type="protein sequence ID" value="QGN28341.1"/>
    <property type="molecule type" value="Genomic_DNA"/>
</dbReference>
<reference evidence="3 6" key="2">
    <citation type="submission" date="2023-03" db="EMBL/GenBank/DDBJ databases">
        <authorList>
            <person name="Shen W."/>
            <person name="Cai J."/>
        </authorList>
    </citation>
    <scope>NUCLEOTIDE SEQUENCE [LARGE SCALE GENOMIC DNA]</scope>
    <source>
        <strain evidence="3 6">B516</strain>
    </source>
</reference>
<dbReference type="EMBL" id="JARQDZ010000004">
    <property type="protein sequence ID" value="MDT2983078.1"/>
    <property type="molecule type" value="Genomic_DNA"/>
</dbReference>
<proteinExistence type="predicted"/>
<dbReference type="AlphaFoldDB" id="A0ABD5FLV7"/>
<organism evidence="3 6">
    <name type="scientific">Enterococcus casseliflavus</name>
    <name type="common">Enterococcus flavescens</name>
    <dbReference type="NCBI Taxonomy" id="37734"/>
    <lineage>
        <taxon>Bacteria</taxon>
        <taxon>Bacillati</taxon>
        <taxon>Bacillota</taxon>
        <taxon>Bacilli</taxon>
        <taxon>Lactobacillales</taxon>
        <taxon>Enterococcaceae</taxon>
        <taxon>Enterococcus</taxon>
    </lineage>
</organism>
<dbReference type="Proteomes" id="UP001253851">
    <property type="component" value="Unassembled WGS sequence"/>
</dbReference>
<keyword evidence="2" id="KW-1133">Transmembrane helix</keyword>
<keyword evidence="1" id="KW-0175">Coiled coil</keyword>
<feature type="transmembrane region" description="Helical" evidence="2">
    <location>
        <begin position="29"/>
        <end position="51"/>
    </location>
</feature>
<dbReference type="RefSeq" id="WP_008376154.1">
    <property type="nucleotide sequence ID" value="NZ_BAAAXK010000048.1"/>
</dbReference>
<sequence length="83" mass="9632">MGKSEKIKWQLLLFLAIGCYLLALVTQQYLFNVVAIGLAVCVYKYGSPVLFKEYDERKKKKEEEAAKVREAVQTILRNKTFEK</sequence>
<feature type="transmembrane region" description="Helical" evidence="2">
    <location>
        <begin position="7"/>
        <end position="23"/>
    </location>
</feature>
<name>A0ABD5FLV7_ENTCA</name>
<evidence type="ECO:0000313" key="6">
    <source>
        <dbReference type="Proteomes" id="UP001253851"/>
    </source>
</evidence>
<dbReference type="PROSITE" id="PS51257">
    <property type="entry name" value="PROKAR_LIPOPROTEIN"/>
    <property type="match status" value="1"/>
</dbReference>
<protein>
    <recommendedName>
        <fullName evidence="7">Reticulon-like protein</fullName>
    </recommendedName>
</protein>
<evidence type="ECO:0000256" key="2">
    <source>
        <dbReference type="SAM" id="Phobius"/>
    </source>
</evidence>
<gene>
    <name evidence="4" type="ORF">GFU50_01890</name>
    <name evidence="3" type="ORF">P7I34_10415</name>
</gene>
<evidence type="ECO:0000256" key="1">
    <source>
        <dbReference type="SAM" id="Coils"/>
    </source>
</evidence>
<feature type="coiled-coil region" evidence="1">
    <location>
        <begin position="51"/>
        <end position="78"/>
    </location>
</feature>
<keyword evidence="2" id="KW-0812">Transmembrane</keyword>
<evidence type="ECO:0000313" key="4">
    <source>
        <dbReference type="EMBL" id="QGN28341.1"/>
    </source>
</evidence>
<reference evidence="4 5" key="1">
    <citation type="submission" date="2019-11" db="EMBL/GenBank/DDBJ databases">
        <title>Detection and genome characteristic of a blood enterococcus casselifavus isolate from Zhengzhou,china.</title>
        <authorList>
            <person name="Wen P."/>
        </authorList>
    </citation>
    <scope>NUCLEOTIDE SEQUENCE [LARGE SCALE GENOMIC DNA]</scope>
    <source>
        <strain evidence="4 5">EC291</strain>
    </source>
</reference>
<evidence type="ECO:0000313" key="5">
    <source>
        <dbReference type="Proteomes" id="UP000422837"/>
    </source>
</evidence>
<dbReference type="Proteomes" id="UP000422837">
    <property type="component" value="Chromosome"/>
</dbReference>
<keyword evidence="2" id="KW-0472">Membrane</keyword>